<dbReference type="EMBL" id="BTSY01000001">
    <property type="protein sequence ID" value="GMT11243.1"/>
    <property type="molecule type" value="Genomic_DNA"/>
</dbReference>
<reference evidence="2" key="1">
    <citation type="submission" date="2023-10" db="EMBL/GenBank/DDBJ databases">
        <title>Genome assembly of Pristionchus species.</title>
        <authorList>
            <person name="Yoshida K."/>
            <person name="Sommer R.J."/>
        </authorList>
    </citation>
    <scope>NUCLEOTIDE SEQUENCE</scope>
    <source>
        <strain evidence="2">RS5133</strain>
    </source>
</reference>
<feature type="region of interest" description="Disordered" evidence="1">
    <location>
        <begin position="73"/>
        <end position="124"/>
    </location>
</feature>
<protein>
    <submittedName>
        <fullName evidence="2">Uncharacterized protein</fullName>
    </submittedName>
</protein>
<accession>A0AAV5UYE6</accession>
<sequence>STIGMDISYSDPFKTPLNGLKRFATSTPKVSLPIGGSNAKKINDLTTSRMSHSSTIPSLCSFSMEIDDDEIIDVTPAPNKDKSRGIPPQPPLPTNSKGGKRTQIDSDPILSHGTSTKSFPKHPLSRRTCSRFRWLIDCP</sequence>
<gene>
    <name evidence="2" type="ORF">PFISCL1PPCAC_2540</name>
</gene>
<comment type="caution">
    <text evidence="2">The sequence shown here is derived from an EMBL/GenBank/DDBJ whole genome shotgun (WGS) entry which is preliminary data.</text>
</comment>
<organism evidence="2 3">
    <name type="scientific">Pristionchus fissidentatus</name>
    <dbReference type="NCBI Taxonomy" id="1538716"/>
    <lineage>
        <taxon>Eukaryota</taxon>
        <taxon>Metazoa</taxon>
        <taxon>Ecdysozoa</taxon>
        <taxon>Nematoda</taxon>
        <taxon>Chromadorea</taxon>
        <taxon>Rhabditida</taxon>
        <taxon>Rhabditina</taxon>
        <taxon>Diplogasteromorpha</taxon>
        <taxon>Diplogasteroidea</taxon>
        <taxon>Neodiplogasteridae</taxon>
        <taxon>Pristionchus</taxon>
    </lineage>
</organism>
<evidence type="ECO:0000313" key="3">
    <source>
        <dbReference type="Proteomes" id="UP001432322"/>
    </source>
</evidence>
<evidence type="ECO:0000313" key="2">
    <source>
        <dbReference type="EMBL" id="GMT11243.1"/>
    </source>
</evidence>
<dbReference type="Proteomes" id="UP001432322">
    <property type="component" value="Unassembled WGS sequence"/>
</dbReference>
<dbReference type="AlphaFoldDB" id="A0AAV5UYE6"/>
<proteinExistence type="predicted"/>
<name>A0AAV5UYE6_9BILA</name>
<evidence type="ECO:0000256" key="1">
    <source>
        <dbReference type="SAM" id="MobiDB-lite"/>
    </source>
</evidence>
<keyword evidence="3" id="KW-1185">Reference proteome</keyword>
<feature type="non-terminal residue" evidence="2">
    <location>
        <position position="1"/>
    </location>
</feature>